<keyword evidence="2" id="KW-0812">Transmembrane</keyword>
<dbReference type="AlphaFoldDB" id="A0AAU7GC35"/>
<feature type="region of interest" description="Disordered" evidence="1">
    <location>
        <begin position="99"/>
        <end position="125"/>
    </location>
</feature>
<dbReference type="RefSeq" id="WP_348788031.1">
    <property type="nucleotide sequence ID" value="NZ_CP157390.1"/>
</dbReference>
<evidence type="ECO:0000256" key="2">
    <source>
        <dbReference type="SAM" id="Phobius"/>
    </source>
</evidence>
<evidence type="ECO:0000256" key="1">
    <source>
        <dbReference type="SAM" id="MobiDB-lite"/>
    </source>
</evidence>
<feature type="compositionally biased region" description="Low complexity" evidence="1">
    <location>
        <begin position="101"/>
        <end position="125"/>
    </location>
</feature>
<keyword evidence="2" id="KW-0472">Membrane</keyword>
<name>A0AAU7GC35_9MICO</name>
<sequence>MTEERTAAIATRASLLAACVLTLVALGYALCFGVLWVCPVIVPSPEVWMTVASTDEVFRLSIANLLYWMVALCVAIALAVLITLLGARTLRALGELGTDGSSEAGQASPASASASASASVSGEKR</sequence>
<protein>
    <submittedName>
        <fullName evidence="3">Uncharacterized protein</fullName>
    </submittedName>
</protein>
<keyword evidence="2" id="KW-1133">Transmembrane helix</keyword>
<proteinExistence type="predicted"/>
<reference evidence="3" key="1">
    <citation type="submission" date="2024-05" db="EMBL/GenBank/DDBJ databases">
        <title>The Natural Products Discovery Center: Release of the First 8490 Sequenced Strains for Exploring Actinobacteria Biosynthetic Diversity.</title>
        <authorList>
            <person name="Kalkreuter E."/>
            <person name="Kautsar S.A."/>
            <person name="Yang D."/>
            <person name="Bader C.D."/>
            <person name="Teijaro C.N."/>
            <person name="Fluegel L."/>
            <person name="Davis C.M."/>
            <person name="Simpson J.R."/>
            <person name="Lauterbach L."/>
            <person name="Steele A.D."/>
            <person name="Gui C."/>
            <person name="Meng S."/>
            <person name="Li G."/>
            <person name="Viehrig K."/>
            <person name="Ye F."/>
            <person name="Su P."/>
            <person name="Kiefer A.F."/>
            <person name="Nichols A."/>
            <person name="Cepeda A.J."/>
            <person name="Yan W."/>
            <person name="Fan B."/>
            <person name="Jiang Y."/>
            <person name="Adhikari A."/>
            <person name="Zheng C.-J."/>
            <person name="Schuster L."/>
            <person name="Cowan T.M."/>
            <person name="Smanski M.J."/>
            <person name="Chevrette M.G."/>
            <person name="de Carvalho L.P.S."/>
            <person name="Shen B."/>
        </authorList>
    </citation>
    <scope>NUCLEOTIDE SEQUENCE</scope>
    <source>
        <strain evidence="3">NPDC080035</strain>
    </source>
</reference>
<evidence type="ECO:0000313" key="3">
    <source>
        <dbReference type="EMBL" id="XBM48074.1"/>
    </source>
</evidence>
<feature type="transmembrane region" description="Helical" evidence="2">
    <location>
        <begin position="15"/>
        <end position="42"/>
    </location>
</feature>
<gene>
    <name evidence="3" type="ORF">AAME72_18710</name>
</gene>
<accession>A0AAU7GC35</accession>
<dbReference type="EMBL" id="CP157390">
    <property type="protein sequence ID" value="XBM48074.1"/>
    <property type="molecule type" value="Genomic_DNA"/>
</dbReference>
<feature type="transmembrane region" description="Helical" evidence="2">
    <location>
        <begin position="62"/>
        <end position="85"/>
    </location>
</feature>
<organism evidence="3">
    <name type="scientific">Leifsonia sp. NPDC080035</name>
    <dbReference type="NCBI Taxonomy" id="3143936"/>
    <lineage>
        <taxon>Bacteria</taxon>
        <taxon>Bacillati</taxon>
        <taxon>Actinomycetota</taxon>
        <taxon>Actinomycetes</taxon>
        <taxon>Micrococcales</taxon>
        <taxon>Microbacteriaceae</taxon>
        <taxon>Leifsonia</taxon>
    </lineage>
</organism>